<dbReference type="PANTHER" id="PTHR24359:SF1">
    <property type="entry name" value="INHIBITOR OF NUCLEAR FACTOR KAPPA-B KINASE EPSILON SUBUNIT HOMOLOG 1-RELATED"/>
    <property type="match status" value="1"/>
</dbReference>
<evidence type="ECO:0000256" key="1">
    <source>
        <dbReference type="SAM" id="MobiDB-lite"/>
    </source>
</evidence>
<dbReference type="Proteomes" id="UP000799428">
    <property type="component" value="Unassembled WGS sequence"/>
</dbReference>
<reference evidence="3" key="1">
    <citation type="journal article" date="2020" name="Stud. Mycol.">
        <title>101 Dothideomycetes genomes: a test case for predicting lifestyles and emergence of pathogens.</title>
        <authorList>
            <person name="Haridas S."/>
            <person name="Albert R."/>
            <person name="Binder M."/>
            <person name="Bloem J."/>
            <person name="Labutti K."/>
            <person name="Salamov A."/>
            <person name="Andreopoulos B."/>
            <person name="Baker S."/>
            <person name="Barry K."/>
            <person name="Bills G."/>
            <person name="Bluhm B."/>
            <person name="Cannon C."/>
            <person name="Castanera R."/>
            <person name="Culley D."/>
            <person name="Daum C."/>
            <person name="Ezra D."/>
            <person name="Gonzalez J."/>
            <person name="Henrissat B."/>
            <person name="Kuo A."/>
            <person name="Liang C."/>
            <person name="Lipzen A."/>
            <person name="Lutzoni F."/>
            <person name="Magnuson J."/>
            <person name="Mondo S."/>
            <person name="Nolan M."/>
            <person name="Ohm R."/>
            <person name="Pangilinan J."/>
            <person name="Park H.-J."/>
            <person name="Ramirez L."/>
            <person name="Alfaro M."/>
            <person name="Sun H."/>
            <person name="Tritt A."/>
            <person name="Yoshinaga Y."/>
            <person name="Zwiers L.-H."/>
            <person name="Turgeon B."/>
            <person name="Goodwin S."/>
            <person name="Spatafora J."/>
            <person name="Crous P."/>
            <person name="Grigoriev I."/>
        </authorList>
    </citation>
    <scope>NUCLEOTIDE SEQUENCE</scope>
    <source>
        <strain evidence="3">CBS 279.74</strain>
    </source>
</reference>
<dbReference type="AlphaFoldDB" id="A0A6G1JUT8"/>
<dbReference type="InterPro" id="IPR011009">
    <property type="entry name" value="Kinase-like_dom_sf"/>
</dbReference>
<dbReference type="Pfam" id="PF00069">
    <property type="entry name" value="Pkinase"/>
    <property type="match status" value="1"/>
</dbReference>
<dbReference type="GO" id="GO:0005524">
    <property type="term" value="F:ATP binding"/>
    <property type="evidence" value="ECO:0007669"/>
    <property type="project" value="InterPro"/>
</dbReference>
<keyword evidence="4" id="KW-1185">Reference proteome</keyword>
<gene>
    <name evidence="3" type="ORF">K504DRAFT_462925</name>
</gene>
<evidence type="ECO:0000259" key="2">
    <source>
        <dbReference type="PROSITE" id="PS50011"/>
    </source>
</evidence>
<organism evidence="3 4">
    <name type="scientific">Pleomassaria siparia CBS 279.74</name>
    <dbReference type="NCBI Taxonomy" id="1314801"/>
    <lineage>
        <taxon>Eukaryota</taxon>
        <taxon>Fungi</taxon>
        <taxon>Dikarya</taxon>
        <taxon>Ascomycota</taxon>
        <taxon>Pezizomycotina</taxon>
        <taxon>Dothideomycetes</taxon>
        <taxon>Pleosporomycetidae</taxon>
        <taxon>Pleosporales</taxon>
        <taxon>Pleomassariaceae</taxon>
        <taxon>Pleomassaria</taxon>
    </lineage>
</organism>
<dbReference type="OrthoDB" id="4062651at2759"/>
<dbReference type="PANTHER" id="PTHR24359">
    <property type="entry name" value="SERINE/THREONINE-PROTEIN KINASE SBK1"/>
    <property type="match status" value="1"/>
</dbReference>
<protein>
    <submittedName>
        <fullName evidence="3">Kinase-like protein</fullName>
    </submittedName>
</protein>
<name>A0A6G1JUT8_9PLEO</name>
<dbReference type="CDD" id="cd00180">
    <property type="entry name" value="PKc"/>
    <property type="match status" value="1"/>
</dbReference>
<dbReference type="SUPFAM" id="SSF56112">
    <property type="entry name" value="Protein kinase-like (PK-like)"/>
    <property type="match status" value="1"/>
</dbReference>
<dbReference type="Gene3D" id="1.10.510.10">
    <property type="entry name" value="Transferase(Phosphotransferase) domain 1"/>
    <property type="match status" value="1"/>
</dbReference>
<evidence type="ECO:0000313" key="3">
    <source>
        <dbReference type="EMBL" id="KAF2704369.1"/>
    </source>
</evidence>
<keyword evidence="3" id="KW-0808">Transferase</keyword>
<dbReference type="InterPro" id="IPR000719">
    <property type="entry name" value="Prot_kinase_dom"/>
</dbReference>
<evidence type="ECO:0000313" key="4">
    <source>
        <dbReference type="Proteomes" id="UP000799428"/>
    </source>
</evidence>
<dbReference type="PROSITE" id="PS50011">
    <property type="entry name" value="PROTEIN_KINASE_DOM"/>
    <property type="match status" value="1"/>
</dbReference>
<keyword evidence="3" id="KW-0418">Kinase</keyword>
<sequence>MNGNGNGNSLFRRLRDSQFEYPLNPSQKFLPLNRLDESITEENVETELCARAWIPALASALLPTKMIVKQAKKVFAILVDIGEPGMIKELLHEGLRDEHLPLCPKEIGANVLISRSGKVFKSFAKSMSEQRVTDFLDKQWTVLAPVLDLSGSHMDLDSRCPLPFIKVDSGQGTPTSMVYKTELHPAHYRGPKHHGKTHHVATKEFRSSAPFLQEKENLATIRRLDHGHLIKHLATYKKDTNYYIIFPWASGGNLRNFWKLKDTRPRDTGLASWSLRQMLGLAGALDALHSVNCRHGDLKPDNILHFQEESEKNEGKLVVADVGVSRRHSESTELRHVGTTTKATTPSYEAPEAFESNSEPRARRYDVWSLGCVYLEFAIWLLHDFESINSFYRARNAPSFEFYLLDRHSSSSNRSPEIHPMVTMALKKLRNDARCKDGTAFESFLNLIAERLLQIDVNQRAEASEVVEKLHKIVQDVEADPSRLFNDVQSPSERLRFPRRAQTGASEYSPVPIPE</sequence>
<feature type="region of interest" description="Disordered" evidence="1">
    <location>
        <begin position="495"/>
        <end position="515"/>
    </location>
</feature>
<dbReference type="SMART" id="SM00220">
    <property type="entry name" value="S_TKc"/>
    <property type="match status" value="1"/>
</dbReference>
<dbReference type="GO" id="GO:0004674">
    <property type="term" value="F:protein serine/threonine kinase activity"/>
    <property type="evidence" value="ECO:0007669"/>
    <property type="project" value="TreeGrafter"/>
</dbReference>
<accession>A0A6G1JUT8</accession>
<feature type="domain" description="Protein kinase" evidence="2">
    <location>
        <begin position="164"/>
        <end position="474"/>
    </location>
</feature>
<dbReference type="EMBL" id="MU005783">
    <property type="protein sequence ID" value="KAF2704369.1"/>
    <property type="molecule type" value="Genomic_DNA"/>
</dbReference>
<proteinExistence type="predicted"/>